<feature type="domain" description="Carrier" evidence="5">
    <location>
        <begin position="1872"/>
        <end position="1947"/>
    </location>
</feature>
<dbReference type="FunFam" id="3.30.559.30:FF:000001">
    <property type="entry name" value="Non-ribosomal peptide synthetase"/>
    <property type="match status" value="2"/>
</dbReference>
<dbReference type="Gene3D" id="3.30.300.30">
    <property type="match status" value="3"/>
</dbReference>
<dbReference type="PROSITE" id="PS50075">
    <property type="entry name" value="CARRIER"/>
    <property type="match status" value="3"/>
</dbReference>
<organism evidence="6 7">
    <name type="scientific">Cyanomargarita calcarea GSE-NOS-MK-12-04C</name>
    <dbReference type="NCBI Taxonomy" id="2839659"/>
    <lineage>
        <taxon>Bacteria</taxon>
        <taxon>Bacillati</taxon>
        <taxon>Cyanobacteriota</taxon>
        <taxon>Cyanophyceae</taxon>
        <taxon>Nostocales</taxon>
        <taxon>Cyanomargaritaceae</taxon>
        <taxon>Cyanomargarita</taxon>
    </lineage>
</organism>
<dbReference type="FunFam" id="3.40.50.12780:FF:000012">
    <property type="entry name" value="Non-ribosomal peptide synthetase"/>
    <property type="match status" value="2"/>
</dbReference>
<dbReference type="Gene3D" id="1.10.1200.10">
    <property type="entry name" value="ACP-like"/>
    <property type="match status" value="3"/>
</dbReference>
<dbReference type="PANTHER" id="PTHR45527:SF14">
    <property type="entry name" value="PLIPASTATIN SYNTHASE SUBUNIT B"/>
    <property type="match status" value="1"/>
</dbReference>
<dbReference type="GO" id="GO:0047527">
    <property type="term" value="F:2,3-dihydroxybenzoate-serine ligase activity"/>
    <property type="evidence" value="ECO:0007669"/>
    <property type="project" value="TreeGrafter"/>
</dbReference>
<dbReference type="FunFam" id="2.30.38.10:FF:000001">
    <property type="entry name" value="Non-ribosomal peptide synthetase PvdI"/>
    <property type="match status" value="2"/>
</dbReference>
<dbReference type="SUPFAM" id="SSF56801">
    <property type="entry name" value="Acetyl-CoA synthetase-like"/>
    <property type="match status" value="3"/>
</dbReference>
<reference evidence="6" key="2">
    <citation type="journal article" date="2022" name="Microbiol. Resour. Announc.">
        <title>Metagenome Sequencing to Explore Phylogenomics of Terrestrial Cyanobacteria.</title>
        <authorList>
            <person name="Ward R.D."/>
            <person name="Stajich J.E."/>
            <person name="Johansen J.R."/>
            <person name="Huntemann M."/>
            <person name="Clum A."/>
            <person name="Foster B."/>
            <person name="Foster B."/>
            <person name="Roux S."/>
            <person name="Palaniappan K."/>
            <person name="Varghese N."/>
            <person name="Mukherjee S."/>
            <person name="Reddy T.B.K."/>
            <person name="Daum C."/>
            <person name="Copeland A."/>
            <person name="Chen I.A."/>
            <person name="Ivanova N.N."/>
            <person name="Kyrpides N.C."/>
            <person name="Shapiro N."/>
            <person name="Eloe-Fadrosh E.A."/>
            <person name="Pietrasiak N."/>
        </authorList>
    </citation>
    <scope>NUCLEOTIDE SEQUENCE</scope>
    <source>
        <strain evidence="6">GSE-NOS-MK-12-04C</strain>
    </source>
</reference>
<sequence>MHLFKSKVFSQKIYWINKLSGELPETNLILDFIRPSLPSIKNKSFHFDLSYDLSQAIMKLAKCSGFSQYLILISALNILLRKYTRNNDVIVGIPIYDKNGTGNFGNPVIPLRVQVKPEISFKDFLFQVKDSVIGAYTHQNYNFDELIDILKIPTSTNRCSLFDTVVLLENIHNKNSLNHVNNDITFSFEIDEKNIRANIEYSEILFQDETIQLISRHYTNVLRIIINNIDTKISDIVFLKDSERYHLLKQFNNNAKEYPVDKTINYLFEQQVYTTTQNIAVVDGQAKLTYQELNEKANQLAVMLRQLGLGKGEFVGIFKDRDINFLIAILAIYKAGGAYVAIDSTYPANRIEYMLSNSEVKFLLTDASLLDILAEFKQTCPQLKSIICLNEVITGNRQLTHNQELKIYDKFSFINLPKDNLEPISDASDPAYMLYTSGSTGLPKGAIVRHDGAINHIYAQFDELELTEEFCFLQSAPSSTDISVWQFLAPLLIGGRTVIVDIETVAIPDKLFKVLKSEKITVVELVPALFGGLLEHTSGLPNYEKELPNLKWMMVVGESVSVSWVNKWLQIYPEIKIVNAYGPTEAADDITQFIVDKPLPENQRTVPIGKPLANLNLYILDEEMKLLPIGAPGEICVSGIGVGAGYWKNEEKTKLSFVENPFIDARKKLPENRADLIYKTGDLGRWLPDGNIEFLGRIDHQVKIRGFRVELGEIETFLLQHEAVREVVVVVREDDPGDKRLVAYFVPKSEFYQDTLANSELVQQLRDFLQEKLPGHMVPSAIVQLEVLPLAPSGKIDRAVLPVPSYNQESKLGFVAPRTPTEQIVADIWGQVLKQEHVGIHDNFFDLGGHSLLATQVISRLREAFKIELPLRSLFESPTVAQLVEGFIIQTDITLAACKQYIRPGKRQKYLPLSFAQQRLWFLEELTGVSQIFDVPACLYLKGSLNITALESSLNEIVRRHEVLRTTFISDEGRPIQVIHPTFNLPLPVVDFQELPEAEQKIEIQKLIDSEVSRCFNLTEGPLLRCILLRLSQEEHILLFTIHHIVTDGWSLGVIIRELTTLYKAFSLDQPSPLPKLPIQYADFVVWQRQYLQGEILGNLLAYWKQKLSGNLPVLQLPTDYPRPAIQTFSGKRKSFFLSAGVTQALTTLSRNENVTLFMTLLAGFKILLHRYSGQDDILLGSPIANRNQDEVEQLIGFFVNTLVLRTNFSGNPSFQEVLKRLRETTLGAYAHQNMPFDLLVQELQLQRDLSYTPLFQVMFVLHNAPISALEMPDLALTPLEIENHRNVMFDLTLHMTEIEGGIAGSLDYNTDLFDENTICRIADHLQTLFAAIVANPQQRLSDLPMLTKPEQHQLLREWNDTATDYPQDKCIYELFQVQVEKTPDAVALIFENQQLTYRELNQRSNQLAHYLQKLGVKPEVLVGICVERSLSMVIGLLAILKAGGAYVPLDPNYPQKRIAFILEETQAPVLLTQASLVEVIPEHQTQVICLDTDWYLIAQQSQDNVFSELTTDNLAYVIYTSGSTGKPKGVMIKHASTVAMLDWANKTFTQEARTGVLASTSICFDLSVFEVFVPLCCGGKVILIENALYLENLPAAFDVTLINTVPSVISQLIRNNSIPPTVQTVNIAGEPLQNQLVQQLYQQDNIQQVFNLYGPSEDTTYSTSSWIQKGASNTPPIGRPIHNTQAYLLDQNLQPVPVGVAGMLYIGGTGLARGYFNQAELTADKFIPNPYATLPGERLYKTGDLARYLANGEIEYIGRIDNQVKLRGFRIELGEIETIINQCPTVRESVVVVSGESVDSQRIVAYIVPQIEQTLTVSELRGFLEAKLPSYMIPAAFVTLEALPLTPNGKVDRKALPAPELTQVSSSTIIPPSTPIENLLAGIWVEILGIEQVGINNNFFELGGHSLIATRVISQIRQVFQVELPLRYLFEKPTIAGLAKEIEKAIKVDSAVKVTNIEQIDRTQELPLSFAQQRLWFLAQLEPDSPFYNIPAAVRLQGQLNVEALQQSFNEIINRHEALRTNFQTREGQAVAVISQEKPITLSILDISDLEANQQQAEIKQQSTQAAQQPFDISNDHLLRVKLLRLGEQEYIVLLTMHHIVSDGWSIGVLVEELATLYQAFCKGQSSPLPTLPIQYVDFAAWQRQWLQGEALETQISYWLKQLENAPKVLELPTDYPRPVIQTYRGATYSFELSKELSASLNKLSQQQGSTLFMTLLAGFQILLWRYTGQQDIVVGSPIANRNRAEIEGLIGFFVNTLVLRTSLVENPSFEELLKRVREVGLGAYAHQDLPFELLVEQLQPQRDLSHTPLFQVMFVLQNAPMSGLELPDLTLTQLESDSGSAQFDLTLSITETESGLVGSFEYNTDLFAQSSIQRMVGHLQMLFEAIVANPQQRLSDLSLLTEFEQHQLLREWNDTEIEYSQQKCIHELFEAQVDKTPDAVAVIFENQQLTYRELNQRANQLAHYLRSLGVKPEVLVGICVERSLSMVIGLLAILKAGGAYIPLDPNYPQERIAFILEDTQAPVLLTQSSLMKDTPQHQAAVICLDTDWEAIAQHSQDNVFSEITTDNLAYTIYTSGSTGKPKGVQIPHIALSNFLHSMKEVPGLTSEDTLLAVTTYSFDIAALEIFLPIIVGARLVIASREVVTDGNQLSALLVDSKATVMQATPATWQLLLAAGWDGNRQLKILCGGEALPGKLANQLLGLCDCLWNMYGPTETTIWSAASQVETVNNTVPISSPIANTQLYILDKYHQLVPVGVIGELCIGGEGLARGYFQRPDLTAEKFIPNPFSDKPARLYRTGDLARYLANGDIEYIGRIDNQVKLRGFRIELGEIETLISQHPDVRETIVVVHASEADSQRIVAYVVPKTEQAPTISELRGFLEAKLPSYMIPAAFVTLEALPLTPNGKVDRKALPIPDSIRPQLEVVYQLPQTEMEKTIADIWQNLLKLEDVGIHDNFFELGGHSLLLVQVHSNLRQIFKRDISVLDLFRYPTINSLTNYFNQTENQQISDDIMFDINERIADGKAKQRKRLKKIKSGEII</sequence>
<evidence type="ECO:0000256" key="4">
    <source>
        <dbReference type="ARBA" id="ARBA00022553"/>
    </source>
</evidence>
<comment type="caution">
    <text evidence="6">The sequence shown here is derived from an EMBL/GenBank/DDBJ whole genome shotgun (WGS) entry which is preliminary data.</text>
</comment>
<evidence type="ECO:0000256" key="2">
    <source>
        <dbReference type="ARBA" id="ARBA00006432"/>
    </source>
</evidence>
<dbReference type="PROSITE" id="PS00012">
    <property type="entry name" value="PHOSPHOPANTETHEINE"/>
    <property type="match status" value="2"/>
</dbReference>
<dbReference type="GO" id="GO:0009366">
    <property type="term" value="C:enterobactin synthetase complex"/>
    <property type="evidence" value="ECO:0007669"/>
    <property type="project" value="TreeGrafter"/>
</dbReference>
<accession>A0A951QHK1</accession>
<dbReference type="InterPro" id="IPR006162">
    <property type="entry name" value="Ppantetheine_attach_site"/>
</dbReference>
<dbReference type="InterPro" id="IPR001242">
    <property type="entry name" value="Condensation_dom"/>
</dbReference>
<dbReference type="FunFam" id="3.30.300.30:FF:000010">
    <property type="entry name" value="Enterobactin synthetase component F"/>
    <property type="match status" value="3"/>
</dbReference>
<dbReference type="InterPro" id="IPR000873">
    <property type="entry name" value="AMP-dep_synth/lig_dom"/>
</dbReference>
<dbReference type="Gene3D" id="3.30.559.10">
    <property type="entry name" value="Chloramphenicol acetyltransferase-like domain"/>
    <property type="match status" value="2"/>
</dbReference>
<evidence type="ECO:0000313" key="6">
    <source>
        <dbReference type="EMBL" id="MBW4666574.1"/>
    </source>
</evidence>
<dbReference type="InterPro" id="IPR025110">
    <property type="entry name" value="AMP-bd_C"/>
</dbReference>
<dbReference type="NCBIfam" id="TIGR01733">
    <property type="entry name" value="AA-adenyl-dom"/>
    <property type="match status" value="3"/>
</dbReference>
<evidence type="ECO:0000256" key="1">
    <source>
        <dbReference type="ARBA" id="ARBA00001957"/>
    </source>
</evidence>
<dbReference type="CDD" id="cd05930">
    <property type="entry name" value="A_NRPS"/>
    <property type="match status" value="1"/>
</dbReference>
<dbReference type="CDD" id="cd12115">
    <property type="entry name" value="A_NRPS_Sfm_like"/>
    <property type="match status" value="1"/>
</dbReference>
<evidence type="ECO:0000256" key="3">
    <source>
        <dbReference type="ARBA" id="ARBA00022450"/>
    </source>
</evidence>
<dbReference type="PANTHER" id="PTHR45527">
    <property type="entry name" value="NONRIBOSOMAL PEPTIDE SYNTHETASE"/>
    <property type="match status" value="1"/>
</dbReference>
<evidence type="ECO:0000313" key="7">
    <source>
        <dbReference type="Proteomes" id="UP000729701"/>
    </source>
</evidence>
<dbReference type="SUPFAM" id="SSF52777">
    <property type="entry name" value="CoA-dependent acyltransferases"/>
    <property type="match status" value="5"/>
</dbReference>
<dbReference type="SUPFAM" id="SSF47336">
    <property type="entry name" value="ACP-like"/>
    <property type="match status" value="3"/>
</dbReference>
<keyword evidence="3" id="KW-0596">Phosphopantetheine</keyword>
<protein>
    <submittedName>
        <fullName evidence="6">Amino acid adenylation domain-containing protein</fullName>
    </submittedName>
</protein>
<comment type="similarity">
    <text evidence="2">Belongs to the ATP-dependent AMP-binding enzyme family.</text>
</comment>
<evidence type="ECO:0000259" key="5">
    <source>
        <dbReference type="PROSITE" id="PS50075"/>
    </source>
</evidence>
<name>A0A951QHK1_9CYAN</name>
<dbReference type="NCBIfam" id="NF003417">
    <property type="entry name" value="PRK04813.1"/>
    <property type="match status" value="3"/>
</dbReference>
<dbReference type="InterPro" id="IPR020806">
    <property type="entry name" value="PKS_PP-bd"/>
</dbReference>
<dbReference type="Gene3D" id="3.30.559.30">
    <property type="entry name" value="Nonribosomal peptide synthetase, condensation domain"/>
    <property type="match status" value="3"/>
</dbReference>
<dbReference type="FunFam" id="1.10.1200.10:FF:000005">
    <property type="entry name" value="Nonribosomal peptide synthetase 1"/>
    <property type="match status" value="3"/>
</dbReference>
<dbReference type="Gene3D" id="2.30.38.10">
    <property type="entry name" value="Luciferase, Domain 3"/>
    <property type="match status" value="3"/>
</dbReference>
<dbReference type="Pfam" id="PF00668">
    <property type="entry name" value="Condensation"/>
    <property type="match status" value="3"/>
</dbReference>
<dbReference type="EMBL" id="JAHHGZ010000003">
    <property type="protein sequence ID" value="MBW4666574.1"/>
    <property type="molecule type" value="Genomic_DNA"/>
</dbReference>
<dbReference type="Pfam" id="PF00501">
    <property type="entry name" value="AMP-binding"/>
    <property type="match status" value="3"/>
</dbReference>
<dbReference type="Gene3D" id="3.40.50.980">
    <property type="match status" value="6"/>
</dbReference>
<keyword evidence="4" id="KW-0597">Phosphoprotein</keyword>
<dbReference type="GO" id="GO:0031177">
    <property type="term" value="F:phosphopantetheine binding"/>
    <property type="evidence" value="ECO:0007669"/>
    <property type="project" value="InterPro"/>
</dbReference>
<proteinExistence type="inferred from homology"/>
<comment type="cofactor">
    <cofactor evidence="1">
        <name>pantetheine 4'-phosphate</name>
        <dbReference type="ChEBI" id="CHEBI:47942"/>
    </cofactor>
</comment>
<dbReference type="Proteomes" id="UP000729701">
    <property type="component" value="Unassembled WGS sequence"/>
</dbReference>
<dbReference type="PROSITE" id="PS00455">
    <property type="entry name" value="AMP_BINDING"/>
    <property type="match status" value="2"/>
</dbReference>
<dbReference type="FunFam" id="3.30.559.10:FF:000012">
    <property type="entry name" value="Non-ribosomal peptide synthetase"/>
    <property type="match status" value="2"/>
</dbReference>
<dbReference type="FunFam" id="3.40.50.980:FF:000001">
    <property type="entry name" value="Non-ribosomal peptide synthetase"/>
    <property type="match status" value="3"/>
</dbReference>
<gene>
    <name evidence="6" type="ORF">KME60_03810</name>
</gene>
<dbReference type="SMART" id="SM00823">
    <property type="entry name" value="PKS_PP"/>
    <property type="match status" value="3"/>
</dbReference>
<dbReference type="InterPro" id="IPR009081">
    <property type="entry name" value="PP-bd_ACP"/>
</dbReference>
<dbReference type="InterPro" id="IPR023213">
    <property type="entry name" value="CAT-like_dom_sf"/>
</dbReference>
<dbReference type="CDD" id="cd12116">
    <property type="entry name" value="A_NRPS_Ta1_like"/>
    <property type="match status" value="1"/>
</dbReference>
<dbReference type="CDD" id="cd19531">
    <property type="entry name" value="LCL_NRPS-like"/>
    <property type="match status" value="2"/>
</dbReference>
<dbReference type="InterPro" id="IPR036736">
    <property type="entry name" value="ACP-like_sf"/>
</dbReference>
<dbReference type="Pfam" id="PF13193">
    <property type="entry name" value="AMP-binding_C"/>
    <property type="match status" value="3"/>
</dbReference>
<reference evidence="6" key="1">
    <citation type="submission" date="2021-05" db="EMBL/GenBank/DDBJ databases">
        <authorList>
            <person name="Pietrasiak N."/>
            <person name="Ward R."/>
            <person name="Stajich J.E."/>
            <person name="Kurbessoian T."/>
        </authorList>
    </citation>
    <scope>NUCLEOTIDE SEQUENCE</scope>
    <source>
        <strain evidence="6">GSE-NOS-MK-12-04C</strain>
    </source>
</reference>
<feature type="domain" description="Carrier" evidence="5">
    <location>
        <begin position="816"/>
        <end position="891"/>
    </location>
</feature>
<dbReference type="Pfam" id="PF00550">
    <property type="entry name" value="PP-binding"/>
    <property type="match status" value="3"/>
</dbReference>
<dbReference type="GO" id="GO:0005829">
    <property type="term" value="C:cytosol"/>
    <property type="evidence" value="ECO:0007669"/>
    <property type="project" value="TreeGrafter"/>
</dbReference>
<dbReference type="InterPro" id="IPR045851">
    <property type="entry name" value="AMP-bd_C_sf"/>
</dbReference>
<dbReference type="GO" id="GO:0043041">
    <property type="term" value="P:amino acid activation for nonribosomal peptide biosynthetic process"/>
    <property type="evidence" value="ECO:0007669"/>
    <property type="project" value="TreeGrafter"/>
</dbReference>
<dbReference type="GO" id="GO:0009239">
    <property type="term" value="P:enterobactin biosynthetic process"/>
    <property type="evidence" value="ECO:0007669"/>
    <property type="project" value="TreeGrafter"/>
</dbReference>
<dbReference type="InterPro" id="IPR020845">
    <property type="entry name" value="AMP-binding_CS"/>
</dbReference>
<dbReference type="GO" id="GO:0008610">
    <property type="term" value="P:lipid biosynthetic process"/>
    <property type="evidence" value="ECO:0007669"/>
    <property type="project" value="UniProtKB-ARBA"/>
</dbReference>
<feature type="domain" description="Carrier" evidence="5">
    <location>
        <begin position="2929"/>
        <end position="3004"/>
    </location>
</feature>
<dbReference type="InterPro" id="IPR010071">
    <property type="entry name" value="AA_adenyl_dom"/>
</dbReference>